<evidence type="ECO:0000256" key="11">
    <source>
        <dbReference type="RuleBase" id="RU004504"/>
    </source>
</evidence>
<evidence type="ECO:0000313" key="14">
    <source>
        <dbReference type="Proteomes" id="UP000752013"/>
    </source>
</evidence>
<dbReference type="PANTHER" id="PTHR11601">
    <property type="entry name" value="CYSTEINE DESULFURYLASE FAMILY MEMBER"/>
    <property type="match status" value="1"/>
</dbReference>
<dbReference type="Gene3D" id="3.90.1150.10">
    <property type="entry name" value="Aspartate Aminotransferase, domain 1"/>
    <property type="match status" value="1"/>
</dbReference>
<dbReference type="GO" id="GO:0051536">
    <property type="term" value="F:iron-sulfur cluster binding"/>
    <property type="evidence" value="ECO:0007669"/>
    <property type="project" value="UniProtKB-KW"/>
</dbReference>
<dbReference type="InterPro" id="IPR015421">
    <property type="entry name" value="PyrdxlP-dep_Trfase_major"/>
</dbReference>
<dbReference type="Gene3D" id="1.10.260.50">
    <property type="match status" value="1"/>
</dbReference>
<dbReference type="InterPro" id="IPR016454">
    <property type="entry name" value="Cysteine_dSase"/>
</dbReference>
<evidence type="ECO:0000256" key="7">
    <source>
        <dbReference type="ARBA" id="ARBA00022898"/>
    </source>
</evidence>
<evidence type="ECO:0000256" key="2">
    <source>
        <dbReference type="ARBA" id="ARBA00003120"/>
    </source>
</evidence>
<evidence type="ECO:0000256" key="3">
    <source>
        <dbReference type="ARBA" id="ARBA00006490"/>
    </source>
</evidence>
<dbReference type="Gene3D" id="3.40.640.10">
    <property type="entry name" value="Type I PLP-dependent aspartate aminotransferase-like (Major domain)"/>
    <property type="match status" value="1"/>
</dbReference>
<keyword evidence="8" id="KW-0408">Iron</keyword>
<dbReference type="EC" id="2.8.1.7" evidence="4"/>
<comment type="similarity">
    <text evidence="3">Belongs to the class-V pyridoxal-phosphate-dependent aminotransferase family. NifS/IscS subfamily.</text>
</comment>
<keyword evidence="13" id="KW-0032">Aminotransferase</keyword>
<evidence type="ECO:0000256" key="9">
    <source>
        <dbReference type="ARBA" id="ARBA00023014"/>
    </source>
</evidence>
<comment type="catalytic activity">
    <reaction evidence="10">
        <text>(sulfur carrier)-H + L-cysteine = (sulfur carrier)-SH + L-alanine</text>
        <dbReference type="Rhea" id="RHEA:43892"/>
        <dbReference type="Rhea" id="RHEA-COMP:14737"/>
        <dbReference type="Rhea" id="RHEA-COMP:14739"/>
        <dbReference type="ChEBI" id="CHEBI:29917"/>
        <dbReference type="ChEBI" id="CHEBI:35235"/>
        <dbReference type="ChEBI" id="CHEBI:57972"/>
        <dbReference type="ChEBI" id="CHEBI:64428"/>
        <dbReference type="EC" id="2.8.1.7"/>
    </reaction>
</comment>
<dbReference type="InterPro" id="IPR015424">
    <property type="entry name" value="PyrdxlP-dep_Trfase"/>
</dbReference>
<comment type="caution">
    <text evidence="13">The sequence shown here is derived from an EMBL/GenBank/DDBJ whole genome shotgun (WGS) entry which is preliminary data.</text>
</comment>
<evidence type="ECO:0000256" key="4">
    <source>
        <dbReference type="ARBA" id="ARBA00012239"/>
    </source>
</evidence>
<dbReference type="RefSeq" id="WP_167703795.1">
    <property type="nucleotide sequence ID" value="NZ_CP118168.1"/>
</dbReference>
<dbReference type="AlphaFoldDB" id="A0A968GDQ7"/>
<protein>
    <recommendedName>
        <fullName evidence="4">cysteine desulfurase</fullName>
        <ecNumber evidence="4">2.8.1.7</ecNumber>
    </recommendedName>
</protein>
<keyword evidence="6" id="KW-0479">Metal-binding</keyword>
<proteinExistence type="inferred from homology"/>
<keyword evidence="5" id="KW-0808">Transferase</keyword>
<keyword evidence="7" id="KW-0663">Pyridoxal phosphate</keyword>
<evidence type="ECO:0000256" key="1">
    <source>
        <dbReference type="ARBA" id="ARBA00001933"/>
    </source>
</evidence>
<evidence type="ECO:0000313" key="13">
    <source>
        <dbReference type="EMBL" id="NIZ47379.1"/>
    </source>
</evidence>
<dbReference type="GO" id="GO:0008483">
    <property type="term" value="F:transaminase activity"/>
    <property type="evidence" value="ECO:0007669"/>
    <property type="project" value="UniProtKB-KW"/>
</dbReference>
<dbReference type="PANTHER" id="PTHR11601:SF34">
    <property type="entry name" value="CYSTEINE DESULFURASE"/>
    <property type="match status" value="1"/>
</dbReference>
<dbReference type="PIRSF" id="PIRSF005572">
    <property type="entry name" value="NifS"/>
    <property type="match status" value="1"/>
</dbReference>
<evidence type="ECO:0000256" key="10">
    <source>
        <dbReference type="ARBA" id="ARBA00050776"/>
    </source>
</evidence>
<comment type="cofactor">
    <cofactor evidence="1 11">
        <name>pyridoxal 5'-phosphate</name>
        <dbReference type="ChEBI" id="CHEBI:597326"/>
    </cofactor>
</comment>
<dbReference type="EMBL" id="JAATLK010000001">
    <property type="protein sequence ID" value="NIZ47379.1"/>
    <property type="molecule type" value="Genomic_DNA"/>
</dbReference>
<dbReference type="GO" id="GO:0046872">
    <property type="term" value="F:metal ion binding"/>
    <property type="evidence" value="ECO:0007669"/>
    <property type="project" value="UniProtKB-KW"/>
</dbReference>
<evidence type="ECO:0000259" key="12">
    <source>
        <dbReference type="Pfam" id="PF00266"/>
    </source>
</evidence>
<evidence type="ECO:0000256" key="6">
    <source>
        <dbReference type="ARBA" id="ARBA00022723"/>
    </source>
</evidence>
<dbReference type="FunFam" id="3.40.640.10:FF:000084">
    <property type="entry name" value="IscS-like cysteine desulfurase"/>
    <property type="match status" value="1"/>
</dbReference>
<dbReference type="PROSITE" id="PS00595">
    <property type="entry name" value="AA_TRANSFER_CLASS_5"/>
    <property type="match status" value="1"/>
</dbReference>
<comment type="function">
    <text evidence="2">Catalyzes the removal of elemental sulfur atoms from cysteine to produce alanine. Seems to participate in the biosynthesis of the nitrogenase metalloclusters by providing the inorganic sulfur required for the Fe-S core formation.</text>
</comment>
<sequence>MNSNHIYLDNNATTPLCKEAYDAMQPYWLESFGNPNSLHNTGRIAHRALAQSMNKIYTLLHASDYDDIILTSGATEANNTVLMSTYYQFIHTGKKKRILSTQVEHPSVAHTLEFLESLGAVIEFIPVNEQGLTTPEMLRSMMDDDVALVSVMWANNETGLVFPVHELAAVAHEFGALFHSDGVQAIGKLPVDLHASGVDFFTFSAHKFHGPKGIGGLFIKAKTPLTPLLHGGSQMGGRRSGTVAVPLIVGMSAALEVAVKNLDKNMAHMSYLRDKLEESISNLPDITIVGKDSPRTPNTSLVSFKGVEGEAFLWDLNEHGIAASTGSACSSADLQANPTFRAMKISADLEHTGIRFSLSRYTTEQDIEETIQAIKSSVSRLREISIVY</sequence>
<dbReference type="InterPro" id="IPR020578">
    <property type="entry name" value="Aminotrans_V_PyrdxlP_BS"/>
</dbReference>
<feature type="domain" description="Aminotransferase class V" evidence="12">
    <location>
        <begin position="6"/>
        <end position="368"/>
    </location>
</feature>
<keyword evidence="9" id="KW-0411">Iron-sulfur</keyword>
<dbReference type="InterPro" id="IPR015422">
    <property type="entry name" value="PyrdxlP-dep_Trfase_small"/>
</dbReference>
<evidence type="ECO:0000256" key="8">
    <source>
        <dbReference type="ARBA" id="ARBA00023004"/>
    </source>
</evidence>
<keyword evidence="14" id="KW-1185">Reference proteome</keyword>
<organism evidence="13 14">
    <name type="scientific">Entomospira nematocerorum</name>
    <dbReference type="NCBI Taxonomy" id="2719987"/>
    <lineage>
        <taxon>Bacteria</taxon>
        <taxon>Pseudomonadati</taxon>
        <taxon>Spirochaetota</taxon>
        <taxon>Spirochaetia</taxon>
        <taxon>Spirochaetales</taxon>
        <taxon>Spirochaetaceae</taxon>
        <taxon>Entomospira</taxon>
    </lineage>
</organism>
<dbReference type="GO" id="GO:0031071">
    <property type="term" value="F:cysteine desulfurase activity"/>
    <property type="evidence" value="ECO:0007669"/>
    <property type="project" value="UniProtKB-EC"/>
</dbReference>
<dbReference type="SUPFAM" id="SSF53383">
    <property type="entry name" value="PLP-dependent transferases"/>
    <property type="match status" value="1"/>
</dbReference>
<dbReference type="Pfam" id="PF00266">
    <property type="entry name" value="Aminotran_5"/>
    <property type="match status" value="1"/>
</dbReference>
<name>A0A968GDQ7_9SPIO</name>
<evidence type="ECO:0000256" key="5">
    <source>
        <dbReference type="ARBA" id="ARBA00022679"/>
    </source>
</evidence>
<reference evidence="13" key="1">
    <citation type="submission" date="2020-03" db="EMBL/GenBank/DDBJ databases">
        <title>Spirochaetal bacteria isolated from arthropods constitute a novel genus Entomospira genus novum within the order Spirochaetales.</title>
        <authorList>
            <person name="Grana-Miraglia L."/>
            <person name="Sikutova S."/>
            <person name="Fingerle V."/>
            <person name="Sing A."/>
            <person name="Castillo-Ramirez S."/>
            <person name="Margos G."/>
            <person name="Rudolf I."/>
        </authorList>
    </citation>
    <scope>NUCLEOTIDE SEQUENCE</scope>
    <source>
        <strain evidence="13">BR208</strain>
    </source>
</reference>
<gene>
    <name evidence="13" type="ORF">HCT46_05575</name>
</gene>
<accession>A0A968GDQ7</accession>
<dbReference type="InterPro" id="IPR000192">
    <property type="entry name" value="Aminotrans_V_dom"/>
</dbReference>
<dbReference type="Proteomes" id="UP000752013">
    <property type="component" value="Unassembled WGS sequence"/>
</dbReference>